<gene>
    <name evidence="2" type="ORF">PLEPLA_LOCUS14787</name>
</gene>
<feature type="compositionally biased region" description="Low complexity" evidence="1">
    <location>
        <begin position="259"/>
        <end position="287"/>
    </location>
</feature>
<protein>
    <submittedName>
        <fullName evidence="2">Uncharacterized protein</fullName>
    </submittedName>
</protein>
<proteinExistence type="predicted"/>
<dbReference type="Proteomes" id="UP001153269">
    <property type="component" value="Unassembled WGS sequence"/>
</dbReference>
<organism evidence="2 3">
    <name type="scientific">Pleuronectes platessa</name>
    <name type="common">European plaice</name>
    <dbReference type="NCBI Taxonomy" id="8262"/>
    <lineage>
        <taxon>Eukaryota</taxon>
        <taxon>Metazoa</taxon>
        <taxon>Chordata</taxon>
        <taxon>Craniata</taxon>
        <taxon>Vertebrata</taxon>
        <taxon>Euteleostomi</taxon>
        <taxon>Actinopterygii</taxon>
        <taxon>Neopterygii</taxon>
        <taxon>Teleostei</taxon>
        <taxon>Neoteleostei</taxon>
        <taxon>Acanthomorphata</taxon>
        <taxon>Carangaria</taxon>
        <taxon>Pleuronectiformes</taxon>
        <taxon>Pleuronectoidei</taxon>
        <taxon>Pleuronectidae</taxon>
        <taxon>Pleuronectes</taxon>
    </lineage>
</organism>
<accession>A0A9N7U803</accession>
<dbReference type="AlphaFoldDB" id="A0A9N7U803"/>
<sequence length="302" mass="33557">MKRDSLCWGPLSLHTTRGLQQVDSRCNASTPQPGLSHLKERFHSVALSWTGLLQVSGERWRVLEQRVRDGGGGTWRSVLARVERDNEGQTETCWMTKDMKWWRAEGGLGSDTGDVMDELSSGPDHDLWRGGREDLAQILGHFLEDRWVLRERPGCRLTPGSLLVIWHRGTLGDWRGARESGGEEEDVRTDKTTESPEACVHVPDGAPSSRRLLTLHPSLQPVGSSRRHEGDAVAGDRPGRSRPRSSGKIMSSHRPEIGPLLSSSRPLVLLSSPPLVLSSSRPLLRSPQTMLQTTDHSRESQP</sequence>
<comment type="caution">
    <text evidence="2">The sequence shown here is derived from an EMBL/GenBank/DDBJ whole genome shotgun (WGS) entry which is preliminary data.</text>
</comment>
<reference evidence="2" key="1">
    <citation type="submission" date="2020-03" db="EMBL/GenBank/DDBJ databases">
        <authorList>
            <person name="Weist P."/>
        </authorList>
    </citation>
    <scope>NUCLEOTIDE SEQUENCE</scope>
</reference>
<evidence type="ECO:0000256" key="1">
    <source>
        <dbReference type="SAM" id="MobiDB-lite"/>
    </source>
</evidence>
<keyword evidence="3" id="KW-1185">Reference proteome</keyword>
<dbReference type="EMBL" id="CADEAL010000923">
    <property type="protein sequence ID" value="CAB1426849.1"/>
    <property type="molecule type" value="Genomic_DNA"/>
</dbReference>
<feature type="region of interest" description="Disordered" evidence="1">
    <location>
        <begin position="174"/>
        <end position="302"/>
    </location>
</feature>
<evidence type="ECO:0000313" key="3">
    <source>
        <dbReference type="Proteomes" id="UP001153269"/>
    </source>
</evidence>
<evidence type="ECO:0000313" key="2">
    <source>
        <dbReference type="EMBL" id="CAB1426849.1"/>
    </source>
</evidence>
<name>A0A9N7U803_PLEPL</name>